<dbReference type="EMBL" id="JACIEI010000005">
    <property type="protein sequence ID" value="MBB3994420.1"/>
    <property type="molecule type" value="Genomic_DNA"/>
</dbReference>
<comment type="caution">
    <text evidence="1">The sequence shown here is derived from an EMBL/GenBank/DDBJ whole genome shotgun (WGS) entry which is preliminary data.</text>
</comment>
<protein>
    <submittedName>
        <fullName evidence="1">Uncharacterized protein</fullName>
    </submittedName>
</protein>
<name>A0A7W6E499_9RHOB</name>
<gene>
    <name evidence="1" type="ORF">GGR95_002065</name>
</gene>
<evidence type="ECO:0000313" key="2">
    <source>
        <dbReference type="Proteomes" id="UP000530268"/>
    </source>
</evidence>
<evidence type="ECO:0000313" key="1">
    <source>
        <dbReference type="EMBL" id="MBB3994420.1"/>
    </source>
</evidence>
<keyword evidence="2" id="KW-1185">Reference proteome</keyword>
<proteinExistence type="predicted"/>
<accession>A0A7W6E499</accession>
<reference evidence="1 2" key="1">
    <citation type="submission" date="2020-08" db="EMBL/GenBank/DDBJ databases">
        <title>Genomic Encyclopedia of Type Strains, Phase IV (KMG-IV): sequencing the most valuable type-strain genomes for metagenomic binning, comparative biology and taxonomic classification.</title>
        <authorList>
            <person name="Goeker M."/>
        </authorList>
    </citation>
    <scope>NUCLEOTIDE SEQUENCE [LARGE SCALE GENOMIC DNA]</scope>
    <source>
        <strain evidence="1 2">DSM 102234</strain>
    </source>
</reference>
<organism evidence="1 2">
    <name type="scientific">Sulfitobacter undariae</name>
    <dbReference type="NCBI Taxonomy" id="1563671"/>
    <lineage>
        <taxon>Bacteria</taxon>
        <taxon>Pseudomonadati</taxon>
        <taxon>Pseudomonadota</taxon>
        <taxon>Alphaproteobacteria</taxon>
        <taxon>Rhodobacterales</taxon>
        <taxon>Roseobacteraceae</taxon>
        <taxon>Sulfitobacter</taxon>
    </lineage>
</organism>
<dbReference type="AlphaFoldDB" id="A0A7W6E499"/>
<dbReference type="Proteomes" id="UP000530268">
    <property type="component" value="Unassembled WGS sequence"/>
</dbReference>
<sequence>MIFGMCFALDQGSIAIKSRPENHITPDYSFKRKDVVNRDRQFSTYHKILIFNEFTSAFSESIKQGETFINLSRLFFRHSAQIDTRDREALQ</sequence>